<dbReference type="SMART" id="SM00212">
    <property type="entry name" value="UBCc"/>
    <property type="match status" value="1"/>
</dbReference>
<evidence type="ECO:0000256" key="3">
    <source>
        <dbReference type="ARBA" id="ARBA00022695"/>
    </source>
</evidence>
<dbReference type="InterPro" id="IPR016135">
    <property type="entry name" value="UBQ-conjugating_enzyme/RWD"/>
</dbReference>
<keyword evidence="4" id="KW-0520">NAD</keyword>
<dbReference type="SUPFAM" id="SSF54495">
    <property type="entry name" value="UBC-like"/>
    <property type="match status" value="1"/>
</dbReference>
<evidence type="ECO:0000259" key="5">
    <source>
        <dbReference type="PROSITE" id="PS50127"/>
    </source>
</evidence>
<proteinExistence type="predicted"/>
<gene>
    <name evidence="6" type="ORF">SLS53_001949</name>
</gene>
<evidence type="ECO:0000256" key="1">
    <source>
        <dbReference type="ARBA" id="ARBA00022676"/>
    </source>
</evidence>
<reference evidence="6 7" key="1">
    <citation type="journal article" date="2023" name="PLoS ONE">
        <title>Cytospora paraplurivora sp. nov. isolated from orchards with fruit tree decline syndrome in Ontario, Canada.</title>
        <authorList>
            <person name="Ilyukhin E."/>
            <person name="Nguyen H.D.T."/>
            <person name="Castle A.J."/>
            <person name="Ellouze W."/>
        </authorList>
    </citation>
    <scope>NUCLEOTIDE SEQUENCE [LARGE SCALE GENOMIC DNA]</scope>
    <source>
        <strain evidence="6 7">FDS-564</strain>
    </source>
</reference>
<dbReference type="CDD" id="cd23802">
    <property type="entry name" value="UBCc_UBE2Q"/>
    <property type="match status" value="1"/>
</dbReference>
<dbReference type="GO" id="GO:0003950">
    <property type="term" value="F:NAD+ poly-ADP-ribosyltransferase activity"/>
    <property type="evidence" value="ECO:0007669"/>
    <property type="project" value="InterPro"/>
</dbReference>
<sequence length="1237" mass="137386">MTLKRYNADVRAACSRLHEIGIPGIEAIERGDSEGEVVVTMAHKELSEPFPIRILAQNVDEYPDNNNFLLFIDSDDMTGHITAALEQVQDFTFGQKILEAITTISTGIQRSLRTVDADGDTNMDDVQESRLAEDELEEDDTEEIFCFDDDDDEEFGLASLRPRKAMPALRTASSVLRRIKRDLRKAHEAGCKVGVLGGLDGSSRTHIISLSMRASKLGLSQETLEAWDVEVSDYIALLIRIEDVYPSADKLAEQSASNFHIQFRFGKCTNYKPSLKQAQEAFATTFRTATPEDTSTDTTNDEHEFQKVFMSNSMEQFMNESFISLVKLRCRGYATWDDANAKLRSYQTPWDSETSDKGKDNSGPIAAKYPEVRDAVAPGPSRNNAIGEQLKSDRACLECSTGACPSGGPVTDERPTDEYHDGPETLPPLLLLDSFAGIEPSVPLIAMQFAIHYFVRCTEYCLRCHRRIDKGFEALKPFVCSDPLCLFQYITMGFGPSIEHEIITQPYVVDLLVSLCYSSVQSQAPLYFHARARSQYPIRKFPSGLRLKVPNTMTDGTGTDETPVKVKVDLELERATVPDVTAIDRIPAGAWVVLRHQIQPSNVGYVGQAVHHQAYIKYVDRQTSSFTFKLIHRDPTAPKVDSSSTMDLLVYSTEFDDLDAAGKATAMVHILDTLPPISHIREYLITKPQSDLKSYDGISSAAATLLEWIVASNRSCIFQVSPVDDRHANDTELLETVKIRDEEAIPCMNSCVQFRFAQGAPDKELRFHQALRDLNARKQTEFPTLFAWHGSSLANWHSILRQGLDFSETMNGRAYGHGVYFSQDFNVSTGYMRSPGVSWRNSALNTYGVISLCEIVNSPDDFVSTTPHLVVKQVDWIQCRYLFVQLAHGGIPSAAAPAGPSTANKDRKILAIPQDPTRSVRGPDGKVLEIPIKAIPSGRVTHAAKKHLSSPSSSKRTHEIAYLTGCSDEEDGVDLECIYSSDNEDSGPPLKRFGVDTTRVSSIDTIMADQVAVQRPPTPPQTDFRPGTLDLNALPQLPVPDWANSNATKRLTSDIMHMQKVQTNTPLHELGWYIDFDKVDNMFQWIVELHSFEPSLPLSKDMKKAGITAIVLEVRFGREYPFSPPFVRVIRPRFLPFASGGGGHVTIGGAICLELLTSTGWSPVTSMEAVFLSVRMALSETEPAARLENTNASARKFDYSANEALDAYVRFAQAHGWKVPKDLRETAGQVAKVQVSN</sequence>
<accession>A0AAN9UGY3</accession>
<dbReference type="Proteomes" id="UP001320245">
    <property type="component" value="Unassembled WGS sequence"/>
</dbReference>
<dbReference type="Pfam" id="PF00644">
    <property type="entry name" value="PARP"/>
    <property type="match status" value="1"/>
</dbReference>
<comment type="caution">
    <text evidence="6">The sequence shown here is derived from an EMBL/GenBank/DDBJ whole genome shotgun (WGS) entry which is preliminary data.</text>
</comment>
<evidence type="ECO:0000313" key="7">
    <source>
        <dbReference type="Proteomes" id="UP001320245"/>
    </source>
</evidence>
<dbReference type="EMBL" id="JAJSPL020000005">
    <property type="protein sequence ID" value="KAK7746761.1"/>
    <property type="molecule type" value="Genomic_DNA"/>
</dbReference>
<dbReference type="PROSITE" id="PS50127">
    <property type="entry name" value="UBC_2"/>
    <property type="match status" value="1"/>
</dbReference>
<evidence type="ECO:0000256" key="4">
    <source>
        <dbReference type="ARBA" id="ARBA00023027"/>
    </source>
</evidence>
<keyword evidence="1" id="KW-0328">Glycosyltransferase</keyword>
<dbReference type="Gene3D" id="3.90.228.10">
    <property type="match status" value="1"/>
</dbReference>
<dbReference type="InterPro" id="IPR012317">
    <property type="entry name" value="Poly(ADP-ribose)pol_cat_dom"/>
</dbReference>
<dbReference type="Pfam" id="PF00179">
    <property type="entry name" value="UQ_con"/>
    <property type="match status" value="1"/>
</dbReference>
<dbReference type="InterPro" id="IPR000608">
    <property type="entry name" value="UBC"/>
</dbReference>
<dbReference type="SUPFAM" id="SSF56399">
    <property type="entry name" value="ADP-ribosylation"/>
    <property type="match status" value="1"/>
</dbReference>
<dbReference type="AlphaFoldDB" id="A0AAN9UGY3"/>
<organism evidence="6 7">
    <name type="scientific">Cytospora paraplurivora</name>
    <dbReference type="NCBI Taxonomy" id="2898453"/>
    <lineage>
        <taxon>Eukaryota</taxon>
        <taxon>Fungi</taxon>
        <taxon>Dikarya</taxon>
        <taxon>Ascomycota</taxon>
        <taxon>Pezizomycotina</taxon>
        <taxon>Sordariomycetes</taxon>
        <taxon>Sordariomycetidae</taxon>
        <taxon>Diaporthales</taxon>
        <taxon>Cytosporaceae</taxon>
        <taxon>Cytospora</taxon>
    </lineage>
</organism>
<name>A0AAN9UGY3_9PEZI</name>
<dbReference type="FunFam" id="3.10.110.10:FF:000107">
    <property type="entry name" value="Ubiquitin conjugating enzyme, putative"/>
    <property type="match status" value="1"/>
</dbReference>
<protein>
    <recommendedName>
        <fullName evidence="5">UBC core domain-containing protein</fullName>
    </recommendedName>
</protein>
<keyword evidence="3" id="KW-0548">Nucleotidyltransferase</keyword>
<dbReference type="InterPro" id="IPR051838">
    <property type="entry name" value="ARTD_PARP"/>
</dbReference>
<evidence type="ECO:0000313" key="6">
    <source>
        <dbReference type="EMBL" id="KAK7746761.1"/>
    </source>
</evidence>
<evidence type="ECO:0000256" key="2">
    <source>
        <dbReference type="ARBA" id="ARBA00022679"/>
    </source>
</evidence>
<feature type="domain" description="UBC core" evidence="5">
    <location>
        <begin position="1046"/>
        <end position="1218"/>
    </location>
</feature>
<dbReference type="PANTHER" id="PTHR21328">
    <property type="entry name" value="POLY ADP-RIBOSE POLYMERASE FAMILY, MEMBER PARP"/>
    <property type="match status" value="1"/>
</dbReference>
<keyword evidence="2" id="KW-0808">Transferase</keyword>
<dbReference type="Gene3D" id="3.10.110.10">
    <property type="entry name" value="Ubiquitin Conjugating Enzyme"/>
    <property type="match status" value="1"/>
</dbReference>
<dbReference type="GO" id="GO:0016779">
    <property type="term" value="F:nucleotidyltransferase activity"/>
    <property type="evidence" value="ECO:0007669"/>
    <property type="project" value="UniProtKB-KW"/>
</dbReference>
<keyword evidence="7" id="KW-1185">Reference proteome</keyword>